<dbReference type="Gene3D" id="3.40.50.720">
    <property type="entry name" value="NAD(P)-binding Rossmann-like Domain"/>
    <property type="match status" value="1"/>
</dbReference>
<reference evidence="2 3" key="1">
    <citation type="journal article" date="2017" name="Infect. Genet. Evol.">
        <title>Comparative genome analysis of fish pathogen Flavobacterium columnare reveals extensive sequence diversity within the species.</title>
        <authorList>
            <person name="Kayansamruaj P."/>
            <person name="Dong H.T."/>
            <person name="Hirono I."/>
            <person name="Kondo H."/>
            <person name="Senapin S."/>
            <person name="Rodkhum C."/>
        </authorList>
    </citation>
    <scope>NUCLEOTIDE SEQUENCE [LARGE SCALE GENOMIC DNA]</scope>
    <source>
        <strain evidence="2 3">1214</strain>
    </source>
</reference>
<dbReference type="GO" id="GO:0004029">
    <property type="term" value="F:aldehyde dehydrogenase (NAD+) activity"/>
    <property type="evidence" value="ECO:0007669"/>
    <property type="project" value="TreeGrafter"/>
</dbReference>
<dbReference type="PANTHER" id="PTHR48079">
    <property type="entry name" value="PROTEIN YEEZ"/>
    <property type="match status" value="1"/>
</dbReference>
<evidence type="ECO:0000259" key="1">
    <source>
        <dbReference type="Pfam" id="PF03446"/>
    </source>
</evidence>
<dbReference type="InterPro" id="IPR036291">
    <property type="entry name" value="NAD(P)-bd_dom_sf"/>
</dbReference>
<dbReference type="PANTHER" id="PTHR48079:SF6">
    <property type="entry name" value="NAD(P)-BINDING DOMAIN-CONTAINING PROTEIN-RELATED"/>
    <property type="match status" value="1"/>
</dbReference>
<dbReference type="Pfam" id="PF03446">
    <property type="entry name" value="NAD_binding_2"/>
    <property type="match status" value="1"/>
</dbReference>
<comment type="caution">
    <text evidence="2">The sequence shown here is derived from an EMBL/GenBank/DDBJ whole genome shotgun (WGS) entry which is preliminary data.</text>
</comment>
<dbReference type="GO" id="GO:0005737">
    <property type="term" value="C:cytoplasm"/>
    <property type="evidence" value="ECO:0007669"/>
    <property type="project" value="TreeGrafter"/>
</dbReference>
<accession>A0A246GDJ1</accession>
<evidence type="ECO:0000313" key="2">
    <source>
        <dbReference type="EMBL" id="OWP79387.1"/>
    </source>
</evidence>
<organism evidence="2 3">
    <name type="scientific">Flavobacterium columnare</name>
    <dbReference type="NCBI Taxonomy" id="996"/>
    <lineage>
        <taxon>Bacteria</taxon>
        <taxon>Pseudomonadati</taxon>
        <taxon>Bacteroidota</taxon>
        <taxon>Flavobacteriia</taxon>
        <taxon>Flavobacteriales</taxon>
        <taxon>Flavobacteriaceae</taxon>
        <taxon>Flavobacterium</taxon>
    </lineage>
</organism>
<dbReference type="EMBL" id="MTCY01000004">
    <property type="protein sequence ID" value="OWP79387.1"/>
    <property type="molecule type" value="Genomic_DNA"/>
</dbReference>
<feature type="domain" description="6-phosphogluconate dehydrogenase NADP-binding" evidence="1">
    <location>
        <begin position="5"/>
        <end position="55"/>
    </location>
</feature>
<dbReference type="AlphaFoldDB" id="A0A246GDJ1"/>
<name>A0A246GDJ1_9FLAO</name>
<proteinExistence type="predicted"/>
<gene>
    <name evidence="2" type="ORF">BWK62_02505</name>
</gene>
<dbReference type="InterPro" id="IPR051783">
    <property type="entry name" value="NAD(P)-dependent_oxidoreduct"/>
</dbReference>
<dbReference type="Proteomes" id="UP000198034">
    <property type="component" value="Unassembled WGS sequence"/>
</dbReference>
<evidence type="ECO:0000313" key="3">
    <source>
        <dbReference type="Proteomes" id="UP000198034"/>
    </source>
</evidence>
<sequence>MKRQKISILGCGWLGLPLAENLVKKGFYVNGSTTSYDKITLLKEKGVQPYLISITNTAIEGPEIVNFLDSDILIINFPPKRRADVIAFHTGQIEQLLSEILKSNIKKVLFISSTSVYPDTNGVVTETELQLPEKESGKALLLVEKMLLEQTQFETTIVRFSGLIGYDRMPGRFLAGKKEVENGEAPINVIHQDDCIAIIENIIEKEIWGELFNASTDIHPKRREYYELAAEKIGLEKPTFATTQNLTYKIINSEKLKTRLNYQFKYPNPLDLLNEE</sequence>
<dbReference type="OrthoDB" id="751203at2"/>
<protein>
    <submittedName>
        <fullName evidence="2">NAD(P)-dependent oxidoreductase</fullName>
    </submittedName>
</protein>
<dbReference type="InterPro" id="IPR006115">
    <property type="entry name" value="6PGDH_NADP-bd"/>
</dbReference>
<dbReference type="SUPFAM" id="SSF51735">
    <property type="entry name" value="NAD(P)-binding Rossmann-fold domains"/>
    <property type="match status" value="1"/>
</dbReference>